<keyword evidence="3" id="KW-1185">Reference proteome</keyword>
<dbReference type="InterPro" id="IPR006059">
    <property type="entry name" value="SBP"/>
</dbReference>
<name>A0A318NLY1_9ACTN</name>
<dbReference type="Pfam" id="PF01547">
    <property type="entry name" value="SBP_bac_1"/>
    <property type="match status" value="1"/>
</dbReference>
<evidence type="ECO:0000256" key="1">
    <source>
        <dbReference type="SAM" id="MobiDB-lite"/>
    </source>
</evidence>
<accession>A0A318NLY1</accession>
<proteinExistence type="predicted"/>
<gene>
    <name evidence="2" type="ORF">C7C45_10730</name>
</gene>
<dbReference type="AlphaFoldDB" id="A0A318NLY1"/>
<dbReference type="EMBL" id="PYBV01000013">
    <property type="protein sequence ID" value="PYC71515.1"/>
    <property type="molecule type" value="Genomic_DNA"/>
</dbReference>
<evidence type="ECO:0000313" key="2">
    <source>
        <dbReference type="EMBL" id="PYC71515.1"/>
    </source>
</evidence>
<dbReference type="Proteomes" id="UP000248333">
    <property type="component" value="Unassembled WGS sequence"/>
</dbReference>
<dbReference type="OrthoDB" id="7918484at2"/>
<feature type="compositionally biased region" description="Polar residues" evidence="1">
    <location>
        <begin position="1"/>
        <end position="11"/>
    </location>
</feature>
<evidence type="ECO:0000313" key="3">
    <source>
        <dbReference type="Proteomes" id="UP000248333"/>
    </source>
</evidence>
<protein>
    <submittedName>
        <fullName evidence="2">ABC transporter substrate-binding protein</fullName>
    </submittedName>
</protein>
<dbReference type="PANTHER" id="PTHR43649">
    <property type="entry name" value="ARABINOSE-BINDING PROTEIN-RELATED"/>
    <property type="match status" value="1"/>
</dbReference>
<dbReference type="SUPFAM" id="SSF53850">
    <property type="entry name" value="Periplasmic binding protein-like II"/>
    <property type="match status" value="1"/>
</dbReference>
<comment type="caution">
    <text evidence="2">The sequence shown here is derived from an EMBL/GenBank/DDBJ whole genome shotgun (WGS) entry which is preliminary data.</text>
</comment>
<dbReference type="PANTHER" id="PTHR43649:SF11">
    <property type="entry name" value="ABC TRANSPORTER SUBSTRATE-BINDING PROTEIN YESO-RELATED"/>
    <property type="match status" value="1"/>
</dbReference>
<dbReference type="Gene3D" id="3.40.190.10">
    <property type="entry name" value="Periplasmic binding protein-like II"/>
    <property type="match status" value="2"/>
</dbReference>
<sequence length="456" mass="49376">MVRPTTPQVQESPVPVVRPPIDRLGADPGRRRLLTALLGAPLLASGGLAGCSDGAATSTQNGPIELSVFWWGGAKRAELTEKALRLYSERNPRVTFRVTWQGADGYYDRLASQAVGGNVPDLIQIDDAMLTEYTQRQILLDLTDRVADHHLDLRGLSEGLIRYGTVEGRTMAVAAGQTHAAVVFNRDLLRELRVPEPRGGMTWAEYVSWAEQVTEASDGQVAGTIDASGDYRALWLWLRSQGGEFYRGNQLGFGADELIGWFELWQRARSGRATPGAALVEQADSGEPARQLVVTGLTAASFAWSHQLPELQRLTKSELGIVGLPGPPGAQWARASMYWSAFRGTRHPDVVTDVINFLTTNGEVGTVLGHERGLNASLPVRRYAEGSITDPAQKRVAAFGASIDDLLGPAPAPPPKGHPKVRTLLVTAAERIRVRRDGTREATARFLSQAIAALAV</sequence>
<feature type="region of interest" description="Disordered" evidence="1">
    <location>
        <begin position="1"/>
        <end position="22"/>
    </location>
</feature>
<reference evidence="2 3" key="1">
    <citation type="submission" date="2018-03" db="EMBL/GenBank/DDBJ databases">
        <title>Bioinformatic expansion and discovery of thiopeptide antibiotics.</title>
        <authorList>
            <person name="Schwalen C.J."/>
            <person name="Hudson G.A."/>
            <person name="Mitchell D.A."/>
        </authorList>
    </citation>
    <scope>NUCLEOTIDE SEQUENCE [LARGE SCALE GENOMIC DNA]</scope>
    <source>
        <strain evidence="2 3">NRRL 8041</strain>
    </source>
</reference>
<dbReference type="InterPro" id="IPR050490">
    <property type="entry name" value="Bact_solute-bd_prot1"/>
</dbReference>
<organism evidence="2 3">
    <name type="scientific">Micromonospora arborensis</name>
    <dbReference type="NCBI Taxonomy" id="2116518"/>
    <lineage>
        <taxon>Bacteria</taxon>
        <taxon>Bacillati</taxon>
        <taxon>Actinomycetota</taxon>
        <taxon>Actinomycetes</taxon>
        <taxon>Micromonosporales</taxon>
        <taxon>Micromonosporaceae</taxon>
        <taxon>Micromonospora</taxon>
    </lineage>
</organism>